<dbReference type="AlphaFoldDB" id="A0A1N6UTY2"/>
<gene>
    <name evidence="2" type="ORF">HDF22_004684</name>
    <name evidence="1" type="ORF">HDF23_001694</name>
</gene>
<comment type="caution">
    <text evidence="2">The sequence shown here is derived from an EMBL/GenBank/DDBJ whole genome shotgun (WGS) entry which is preliminary data.</text>
</comment>
<reference evidence="3 4" key="1">
    <citation type="submission" date="2020-08" db="EMBL/GenBank/DDBJ databases">
        <title>Genomic Encyclopedia of Type Strains, Phase IV (KMG-V): Genome sequencing to study the core and pangenomes of soil and plant-associated prokaryotes.</title>
        <authorList>
            <person name="Whitman W."/>
        </authorList>
    </citation>
    <scope>NUCLEOTIDE SEQUENCE [LARGE SCALE GENOMIC DNA]</scope>
    <source>
        <strain evidence="1 3">ANJLi2</strain>
        <strain evidence="2 4">MP601</strain>
    </source>
</reference>
<dbReference type="Proteomes" id="UP000548326">
    <property type="component" value="Unassembled WGS sequence"/>
</dbReference>
<dbReference type="OrthoDB" id="797416at2"/>
<proteinExistence type="predicted"/>
<evidence type="ECO:0000313" key="3">
    <source>
        <dbReference type="Proteomes" id="UP000541583"/>
    </source>
</evidence>
<evidence type="ECO:0000313" key="4">
    <source>
        <dbReference type="Proteomes" id="UP000548326"/>
    </source>
</evidence>
<dbReference type="EMBL" id="JACHCB010000003">
    <property type="protein sequence ID" value="MBB6108951.1"/>
    <property type="molecule type" value="Genomic_DNA"/>
</dbReference>
<dbReference type="RefSeq" id="WP_076372243.1">
    <property type="nucleotide sequence ID" value="NZ_FTMG01000003.1"/>
</dbReference>
<sequence>MEPVMMFVITAIVAAILLVVFNKQQENKVRNHLYSNDVQKIYLLTAAEYKINILEENQRQLNNITADLGIETPNITAELNLLTSAFKSGEIPLDELNLRLDYLLETLNTNSSLMIEAY</sequence>
<evidence type="ECO:0000313" key="1">
    <source>
        <dbReference type="EMBL" id="MBB6108951.1"/>
    </source>
</evidence>
<protein>
    <submittedName>
        <fullName evidence="2">Uncharacterized protein</fullName>
    </submittedName>
</protein>
<organism evidence="2 4">
    <name type="scientific">Mucilaginibacter lappiensis</name>
    <dbReference type="NCBI Taxonomy" id="354630"/>
    <lineage>
        <taxon>Bacteria</taxon>
        <taxon>Pseudomonadati</taxon>
        <taxon>Bacteroidota</taxon>
        <taxon>Sphingobacteriia</taxon>
        <taxon>Sphingobacteriales</taxon>
        <taxon>Sphingobacteriaceae</taxon>
        <taxon>Mucilaginibacter</taxon>
    </lineage>
</organism>
<evidence type="ECO:0000313" key="2">
    <source>
        <dbReference type="EMBL" id="MBB6130544.1"/>
    </source>
</evidence>
<name>A0A1N6UTY2_9SPHI</name>
<accession>A0A1N6UTY2</accession>
<dbReference type="EMBL" id="JACHCA010000015">
    <property type="protein sequence ID" value="MBB6130544.1"/>
    <property type="molecule type" value="Genomic_DNA"/>
</dbReference>
<dbReference type="Proteomes" id="UP000541583">
    <property type="component" value="Unassembled WGS sequence"/>
</dbReference>
<keyword evidence="3" id="KW-1185">Reference proteome</keyword>